<dbReference type="GO" id="GO:0004674">
    <property type="term" value="F:protein serine/threonine kinase activity"/>
    <property type="evidence" value="ECO:0007669"/>
    <property type="project" value="TreeGrafter"/>
</dbReference>
<dbReference type="STRING" id="667725.A0A0L0F4M5"/>
<dbReference type="Proteomes" id="UP000054560">
    <property type="component" value="Unassembled WGS sequence"/>
</dbReference>
<dbReference type="GO" id="GO:0005737">
    <property type="term" value="C:cytoplasm"/>
    <property type="evidence" value="ECO:0007669"/>
    <property type="project" value="TreeGrafter"/>
</dbReference>
<gene>
    <name evidence="4" type="ORF">SARC_16325</name>
</gene>
<dbReference type="InterPro" id="IPR000719">
    <property type="entry name" value="Prot_kinase_dom"/>
</dbReference>
<dbReference type="SUPFAM" id="SSF56112">
    <property type="entry name" value="Protein kinase-like (PK-like)"/>
    <property type="match status" value="1"/>
</dbReference>
<evidence type="ECO:0000313" key="5">
    <source>
        <dbReference type="Proteomes" id="UP000054560"/>
    </source>
</evidence>
<name>A0A0L0F4M5_9EUKA</name>
<dbReference type="PROSITE" id="PS50011">
    <property type="entry name" value="PROTEIN_KINASE_DOM"/>
    <property type="match status" value="1"/>
</dbReference>
<organism evidence="4 5">
    <name type="scientific">Sphaeroforma arctica JP610</name>
    <dbReference type="NCBI Taxonomy" id="667725"/>
    <lineage>
        <taxon>Eukaryota</taxon>
        <taxon>Ichthyosporea</taxon>
        <taxon>Ichthyophonida</taxon>
        <taxon>Sphaeroforma</taxon>
    </lineage>
</organism>
<feature type="non-terminal residue" evidence="4">
    <location>
        <position position="95"/>
    </location>
</feature>
<dbReference type="Gene3D" id="1.10.510.10">
    <property type="entry name" value="Transferase(Phosphotransferase) domain 1"/>
    <property type="match status" value="1"/>
</dbReference>
<dbReference type="InterPro" id="IPR050629">
    <property type="entry name" value="STE20/SPS1-PAK"/>
</dbReference>
<sequence>MHVFHTQIFFSVSHTATYDEKCDIWSTGITVIECIDGLPPLIEIHPMRALQYIVIKDPPAVTCTPEKWSTHLHMFVKDCLQKDFATRQNATDLLE</sequence>
<dbReference type="EMBL" id="KQ249420">
    <property type="protein sequence ID" value="KNC71138.1"/>
    <property type="molecule type" value="Genomic_DNA"/>
</dbReference>
<feature type="domain" description="Protein kinase" evidence="3">
    <location>
        <begin position="1"/>
        <end position="95"/>
    </location>
</feature>
<dbReference type="PANTHER" id="PTHR48012">
    <property type="entry name" value="STERILE20-LIKE KINASE, ISOFORM B-RELATED"/>
    <property type="match status" value="1"/>
</dbReference>
<dbReference type="InterPro" id="IPR001245">
    <property type="entry name" value="Ser-Thr/Tyr_kinase_cat_dom"/>
</dbReference>
<accession>A0A0L0F4M5</accession>
<evidence type="ECO:0000313" key="4">
    <source>
        <dbReference type="EMBL" id="KNC71138.1"/>
    </source>
</evidence>
<protein>
    <recommendedName>
        <fullName evidence="3">Protein kinase domain-containing protein</fullName>
    </recommendedName>
</protein>
<evidence type="ECO:0000256" key="2">
    <source>
        <dbReference type="ARBA" id="ARBA00022840"/>
    </source>
</evidence>
<dbReference type="InterPro" id="IPR011009">
    <property type="entry name" value="Kinase-like_dom_sf"/>
</dbReference>
<dbReference type="PANTHER" id="PTHR48012:SF2">
    <property type="entry name" value="STERILE20-LIKE KINASE, ISOFORM B"/>
    <property type="match status" value="1"/>
</dbReference>
<keyword evidence="5" id="KW-1185">Reference proteome</keyword>
<proteinExistence type="predicted"/>
<evidence type="ECO:0000256" key="1">
    <source>
        <dbReference type="ARBA" id="ARBA00022741"/>
    </source>
</evidence>
<dbReference type="GO" id="GO:0005524">
    <property type="term" value="F:ATP binding"/>
    <property type="evidence" value="ECO:0007669"/>
    <property type="project" value="UniProtKB-KW"/>
</dbReference>
<evidence type="ECO:0000259" key="3">
    <source>
        <dbReference type="PROSITE" id="PS50011"/>
    </source>
</evidence>
<keyword evidence="2" id="KW-0067">ATP-binding</keyword>
<dbReference type="GeneID" id="25916829"/>
<dbReference type="RefSeq" id="XP_014145040.1">
    <property type="nucleotide sequence ID" value="XM_014289565.1"/>
</dbReference>
<dbReference type="Pfam" id="PF07714">
    <property type="entry name" value="PK_Tyr_Ser-Thr"/>
    <property type="match status" value="1"/>
</dbReference>
<dbReference type="OrthoDB" id="40902at2759"/>
<dbReference type="AlphaFoldDB" id="A0A0L0F4M5"/>
<dbReference type="eggNOG" id="KOG0587">
    <property type="taxonomic scope" value="Eukaryota"/>
</dbReference>
<reference evidence="4 5" key="1">
    <citation type="submission" date="2011-02" db="EMBL/GenBank/DDBJ databases">
        <title>The Genome Sequence of Sphaeroforma arctica JP610.</title>
        <authorList>
            <consortium name="The Broad Institute Genome Sequencing Platform"/>
            <person name="Russ C."/>
            <person name="Cuomo C."/>
            <person name="Young S.K."/>
            <person name="Zeng Q."/>
            <person name="Gargeya S."/>
            <person name="Alvarado L."/>
            <person name="Berlin A."/>
            <person name="Chapman S.B."/>
            <person name="Chen Z."/>
            <person name="Freedman E."/>
            <person name="Gellesch M."/>
            <person name="Goldberg J."/>
            <person name="Griggs A."/>
            <person name="Gujja S."/>
            <person name="Heilman E."/>
            <person name="Heiman D."/>
            <person name="Howarth C."/>
            <person name="Mehta T."/>
            <person name="Neiman D."/>
            <person name="Pearson M."/>
            <person name="Roberts A."/>
            <person name="Saif S."/>
            <person name="Shea T."/>
            <person name="Shenoy N."/>
            <person name="Sisk P."/>
            <person name="Stolte C."/>
            <person name="Sykes S."/>
            <person name="White J."/>
            <person name="Yandava C."/>
            <person name="Burger G."/>
            <person name="Gray M.W."/>
            <person name="Holland P.W.H."/>
            <person name="King N."/>
            <person name="Lang F.B.F."/>
            <person name="Roger A.J."/>
            <person name="Ruiz-Trillo I."/>
            <person name="Haas B."/>
            <person name="Nusbaum C."/>
            <person name="Birren B."/>
        </authorList>
    </citation>
    <scope>NUCLEOTIDE SEQUENCE [LARGE SCALE GENOMIC DNA]</scope>
    <source>
        <strain evidence="4 5">JP610</strain>
    </source>
</reference>
<keyword evidence="1" id="KW-0547">Nucleotide-binding</keyword>